<gene>
    <name evidence="1" type="ORF">GA0070609_3480</name>
</gene>
<evidence type="ECO:0000313" key="1">
    <source>
        <dbReference type="EMBL" id="SCG58791.1"/>
    </source>
</evidence>
<accession>A0A1C5IL95</accession>
<sequence length="288" mass="27728">MSLLGRLLIAGAGAAAARYALREVRTAPVGPALDRTNFRGRAVSLAAGPALAVGAAGAGAFGATSAASGAAALVAGVGAGAVGLYDDVVGGRPEQKTAKGFAGHLAALREGRVTAGLIKIIGVGAAGLGAAALLATDPRVAAHPRRQGQRAFGRGVDVLLGAGVVAGTANLLNLLDLRPGRALKSGMLLGAPLAGGPHGGIAAGAVGAAAGLLPDDLGERVMVGDSGANALGALLGVALAARTGPVGRAGVLAVLAGLTAASEKVSFTQVIQRTPGLRELDALGRRAD</sequence>
<evidence type="ECO:0000313" key="2">
    <source>
        <dbReference type="Proteomes" id="UP000198217"/>
    </source>
</evidence>
<evidence type="ECO:0008006" key="3">
    <source>
        <dbReference type="Google" id="ProtNLM"/>
    </source>
</evidence>
<organism evidence="1 2">
    <name type="scientific">Micromonospora echinaurantiaca</name>
    <dbReference type="NCBI Taxonomy" id="47857"/>
    <lineage>
        <taxon>Bacteria</taxon>
        <taxon>Bacillati</taxon>
        <taxon>Actinomycetota</taxon>
        <taxon>Actinomycetes</taxon>
        <taxon>Micromonosporales</taxon>
        <taxon>Micromonosporaceae</taxon>
        <taxon>Micromonospora</taxon>
    </lineage>
</organism>
<proteinExistence type="predicted"/>
<name>A0A1C5IL95_9ACTN</name>
<dbReference type="EMBL" id="LT607750">
    <property type="protein sequence ID" value="SCG58791.1"/>
    <property type="molecule type" value="Genomic_DNA"/>
</dbReference>
<reference evidence="1 2" key="1">
    <citation type="submission" date="2016-06" db="EMBL/GenBank/DDBJ databases">
        <authorList>
            <person name="Kjaerup R.B."/>
            <person name="Dalgaard T.S."/>
            <person name="Juul-Madsen H.R."/>
        </authorList>
    </citation>
    <scope>NUCLEOTIDE SEQUENCE [LARGE SCALE GENOMIC DNA]</scope>
    <source>
        <strain evidence="1 2">DSM 43904</strain>
    </source>
</reference>
<keyword evidence="2" id="KW-1185">Reference proteome</keyword>
<dbReference type="RefSeq" id="WP_088994700.1">
    <property type="nucleotide sequence ID" value="NZ_JBFAQF010000026.1"/>
</dbReference>
<protein>
    <recommendedName>
        <fullName evidence="3">Glycosyl transferase family 4</fullName>
    </recommendedName>
</protein>
<dbReference type="AlphaFoldDB" id="A0A1C5IL95"/>
<dbReference type="Proteomes" id="UP000198217">
    <property type="component" value="Chromosome I"/>
</dbReference>